<protein>
    <submittedName>
        <fullName evidence="3">Uncharacterized protein</fullName>
    </submittedName>
</protein>
<evidence type="ECO:0000313" key="4">
    <source>
        <dbReference type="Proteomes" id="UP001519325"/>
    </source>
</evidence>
<dbReference type="Pfam" id="PF24092">
    <property type="entry name" value="DUF7373_C"/>
    <property type="match status" value="1"/>
</dbReference>
<comment type="caution">
    <text evidence="3">The sequence shown here is derived from an EMBL/GenBank/DDBJ whole genome shotgun (WGS) entry which is preliminary data.</text>
</comment>
<organism evidence="3 4">
    <name type="scientific">Nocardia goodfellowii</name>
    <dbReference type="NCBI Taxonomy" id="882446"/>
    <lineage>
        <taxon>Bacteria</taxon>
        <taxon>Bacillati</taxon>
        <taxon>Actinomycetota</taxon>
        <taxon>Actinomycetes</taxon>
        <taxon>Mycobacteriales</taxon>
        <taxon>Nocardiaceae</taxon>
        <taxon>Nocardia</taxon>
    </lineage>
</organism>
<feature type="domain" description="DUF7373" evidence="2">
    <location>
        <begin position="281"/>
        <end position="398"/>
    </location>
</feature>
<dbReference type="EMBL" id="JAGGMR010000001">
    <property type="protein sequence ID" value="MBP2190956.1"/>
    <property type="molecule type" value="Genomic_DNA"/>
</dbReference>
<proteinExistence type="predicted"/>
<gene>
    <name evidence="3" type="ORF">BJ987_003857</name>
</gene>
<feature type="domain" description="DUF7373" evidence="1">
    <location>
        <begin position="39"/>
        <end position="239"/>
    </location>
</feature>
<dbReference type="InterPro" id="IPR056463">
    <property type="entry name" value="DUF7373_C"/>
</dbReference>
<keyword evidence="4" id="KW-1185">Reference proteome</keyword>
<dbReference type="InterPro" id="IPR055797">
    <property type="entry name" value="DUF7373"/>
</dbReference>
<sequence>MTALALVSGCTIAGNPQPQQYDLTSFDVGPYSVQPLEVPAETSEKHGRTLESARMTEALIDPVEADPALDKPTGTTALAALPTPAKVTTLLAAPVRAVLERNDMLSAAAVGGTDVTSGPRGPVVGESRVLTVLVTRFADAATALRAARDMDAADAAVNPENVAVTIPEYPAALAHWRPNVPTLAVTLPTDFYVISLLVGHTSPDLAALAELARKAFAAQLPRLRAFAPTPRERFVSMPLDPEGMLARMLPLAPSRWPYPTVTAVNHSEIAGWGGTLQPSGLVFGPRAAYLYLTRPRRTATEALAFNGFNVLARYPDATAARASYDRTKRVQLESGLREVPGPAGVADVFCAENPSPDKLGVIKYTCWVLHGRYVATLFARESKSAQQRAAAQYGLLVNGG</sequence>
<evidence type="ECO:0000259" key="1">
    <source>
        <dbReference type="Pfam" id="PF24088"/>
    </source>
</evidence>
<dbReference type="Pfam" id="PF24088">
    <property type="entry name" value="DUF7373"/>
    <property type="match status" value="1"/>
</dbReference>
<dbReference type="Proteomes" id="UP001519325">
    <property type="component" value="Unassembled WGS sequence"/>
</dbReference>
<accession>A0ABS4QGX4</accession>
<evidence type="ECO:0000259" key="2">
    <source>
        <dbReference type="Pfam" id="PF24092"/>
    </source>
</evidence>
<evidence type="ECO:0000313" key="3">
    <source>
        <dbReference type="EMBL" id="MBP2190956.1"/>
    </source>
</evidence>
<name>A0ABS4QGX4_9NOCA</name>
<dbReference type="RefSeq" id="WP_209891842.1">
    <property type="nucleotide sequence ID" value="NZ_JAGGMR010000001.1"/>
</dbReference>
<reference evidence="3 4" key="1">
    <citation type="submission" date="2021-03" db="EMBL/GenBank/DDBJ databases">
        <title>Sequencing the genomes of 1000 actinobacteria strains.</title>
        <authorList>
            <person name="Klenk H.-P."/>
        </authorList>
    </citation>
    <scope>NUCLEOTIDE SEQUENCE [LARGE SCALE GENOMIC DNA]</scope>
    <source>
        <strain evidence="3 4">DSM 45516</strain>
    </source>
</reference>